<keyword evidence="6" id="KW-0106">Calcium</keyword>
<keyword evidence="3" id="KW-0479">Metal-binding</keyword>
<comment type="caution">
    <text evidence="9">The sequence shown here is derived from an EMBL/GenBank/DDBJ whole genome shotgun (WGS) entry which is preliminary data.</text>
</comment>
<dbReference type="AlphaFoldDB" id="A0A5C4L8L5"/>
<evidence type="ECO:0000256" key="6">
    <source>
        <dbReference type="ARBA" id="ARBA00022837"/>
    </source>
</evidence>
<evidence type="ECO:0000313" key="9">
    <source>
        <dbReference type="EMBL" id="TNC08659.1"/>
    </source>
</evidence>
<organism evidence="9 10">
    <name type="scientific">Methylobacterium terricola</name>
    <dbReference type="NCBI Taxonomy" id="2583531"/>
    <lineage>
        <taxon>Bacteria</taxon>
        <taxon>Pseudomonadati</taxon>
        <taxon>Pseudomonadota</taxon>
        <taxon>Alphaproteobacteria</taxon>
        <taxon>Hyphomicrobiales</taxon>
        <taxon>Methylobacteriaceae</taxon>
        <taxon>Methylobacterium</taxon>
    </lineage>
</organism>
<evidence type="ECO:0000256" key="2">
    <source>
        <dbReference type="ARBA" id="ARBA00022487"/>
    </source>
</evidence>
<evidence type="ECO:0000256" key="8">
    <source>
        <dbReference type="SAM" id="MobiDB-lite"/>
    </source>
</evidence>
<proteinExistence type="inferred from homology"/>
<evidence type="ECO:0000256" key="5">
    <source>
        <dbReference type="ARBA" id="ARBA00022801"/>
    </source>
</evidence>
<evidence type="ECO:0000256" key="1">
    <source>
        <dbReference type="ARBA" id="ARBA00006249"/>
    </source>
</evidence>
<evidence type="ECO:0000256" key="4">
    <source>
        <dbReference type="ARBA" id="ARBA00022729"/>
    </source>
</evidence>
<dbReference type="Proteomes" id="UP000305267">
    <property type="component" value="Unassembled WGS sequence"/>
</dbReference>
<protein>
    <submittedName>
        <fullName evidence="9">Tannase/feruloyl esterase family alpha/beta hydrolase</fullName>
    </submittedName>
</protein>
<accession>A0A5C4L8L5</accession>
<dbReference type="OrthoDB" id="7197884at2"/>
<gene>
    <name evidence="9" type="ORF">FF100_28770</name>
</gene>
<dbReference type="PANTHER" id="PTHR33938:SF15">
    <property type="entry name" value="FERULOYL ESTERASE B-RELATED"/>
    <property type="match status" value="1"/>
</dbReference>
<dbReference type="Gene3D" id="3.40.50.1820">
    <property type="entry name" value="alpha/beta hydrolase"/>
    <property type="match status" value="1"/>
</dbReference>
<keyword evidence="4" id="KW-0732">Signal</keyword>
<dbReference type="InterPro" id="IPR011118">
    <property type="entry name" value="Tannase/feruloyl_esterase"/>
</dbReference>
<comment type="similarity">
    <text evidence="1">Belongs to the tannase family.</text>
</comment>
<keyword evidence="5 9" id="KW-0378">Hydrolase</keyword>
<keyword evidence="7" id="KW-1015">Disulfide bond</keyword>
<name>A0A5C4L8L5_9HYPH</name>
<evidence type="ECO:0000313" key="10">
    <source>
        <dbReference type="Proteomes" id="UP000305267"/>
    </source>
</evidence>
<dbReference type="RefSeq" id="WP_139039223.1">
    <property type="nucleotide sequence ID" value="NZ_VDDA01000022.1"/>
</dbReference>
<keyword evidence="2" id="KW-0719">Serine esterase</keyword>
<dbReference type="Pfam" id="PF07519">
    <property type="entry name" value="Tannase"/>
    <property type="match status" value="1"/>
</dbReference>
<dbReference type="GO" id="GO:0052689">
    <property type="term" value="F:carboxylic ester hydrolase activity"/>
    <property type="evidence" value="ECO:0007669"/>
    <property type="project" value="UniProtKB-KW"/>
</dbReference>
<dbReference type="GO" id="GO:0046872">
    <property type="term" value="F:metal ion binding"/>
    <property type="evidence" value="ECO:0007669"/>
    <property type="project" value="UniProtKB-KW"/>
</dbReference>
<sequence length="555" mass="57349">MTSGATRRNGRGRAGHVLPVVLGLTGLSLPALADPLACGDLARLARSDLRITRAEAIPAGTLPADNPGRAALTGAARARAALPAHCLVEGTIDPRVGAGGVSYGIGFQLRLPEAWNGRFLFQGGGGLDGVVNEAIGAIPVSGATAPPALLRGYAVASTDSGHRGRDNADASFGLDQQARIDFAYGAIGTVAREAKGLIAARYGRAPAHAYFMGCSNGGRSALMAATRFPTAFDGIVAGAPAFRLTRAGLGQVWDTQAFLAAAPKDAEGRPILAESFSEADLALVAGAVLKACDAADGLADGMVDAVASCRFDPASLACPGDKTASCLGERQVEALRRAFRGAQDSQGKPVYAAWPWDPGLAAPGWRAWKLGTSKTAVPNARNATLGPAAIANYFLTPPDPGFDALRFDFDRDVARTAETAAINDPTGTFVSTFTARGGRLLVYQGVADPVFSARDLVAHWQALARDNGGAAALSERARLFLVPGMTHCGGGPALDDFDPLAAIESWVEGGKAPDTMPARGTAFPGRTRPLCPYPKEARYDGGEADKAESFACREP</sequence>
<dbReference type="EMBL" id="VDDA01000022">
    <property type="protein sequence ID" value="TNC08659.1"/>
    <property type="molecule type" value="Genomic_DNA"/>
</dbReference>
<dbReference type="SUPFAM" id="SSF53474">
    <property type="entry name" value="alpha/beta-Hydrolases"/>
    <property type="match status" value="1"/>
</dbReference>
<reference evidence="9 10" key="1">
    <citation type="submission" date="2019-06" db="EMBL/GenBank/DDBJ databases">
        <title>Genome of Methylobacterium sp. 17Sr1-39.</title>
        <authorList>
            <person name="Seo T."/>
        </authorList>
    </citation>
    <scope>NUCLEOTIDE SEQUENCE [LARGE SCALE GENOMIC DNA]</scope>
    <source>
        <strain evidence="9 10">17Sr1-39</strain>
    </source>
</reference>
<keyword evidence="10" id="KW-1185">Reference proteome</keyword>
<evidence type="ECO:0000256" key="3">
    <source>
        <dbReference type="ARBA" id="ARBA00022723"/>
    </source>
</evidence>
<dbReference type="PANTHER" id="PTHR33938">
    <property type="entry name" value="FERULOYL ESTERASE B-RELATED"/>
    <property type="match status" value="1"/>
</dbReference>
<evidence type="ECO:0000256" key="7">
    <source>
        <dbReference type="ARBA" id="ARBA00023157"/>
    </source>
</evidence>
<feature type="region of interest" description="Disordered" evidence="8">
    <location>
        <begin position="536"/>
        <end position="555"/>
    </location>
</feature>
<dbReference type="InterPro" id="IPR029058">
    <property type="entry name" value="AB_hydrolase_fold"/>
</dbReference>